<dbReference type="InterPro" id="IPR008593">
    <property type="entry name" value="Dam_MeTrfase"/>
</dbReference>
<organism evidence="1">
    <name type="scientific">marine sediment metagenome</name>
    <dbReference type="NCBI Taxonomy" id="412755"/>
    <lineage>
        <taxon>unclassified sequences</taxon>
        <taxon>metagenomes</taxon>
        <taxon>ecological metagenomes</taxon>
    </lineage>
</organism>
<dbReference type="GO" id="GO:0009307">
    <property type="term" value="P:DNA restriction-modification system"/>
    <property type="evidence" value="ECO:0007669"/>
    <property type="project" value="InterPro"/>
</dbReference>
<proteinExistence type="predicted"/>
<protein>
    <recommendedName>
        <fullName evidence="2">DNA N-6-adenine-methyltransferase (Dam)</fullName>
    </recommendedName>
</protein>
<dbReference type="GO" id="GO:0009007">
    <property type="term" value="F:site-specific DNA-methyltransferase (adenine-specific) activity"/>
    <property type="evidence" value="ECO:0007669"/>
    <property type="project" value="InterPro"/>
</dbReference>
<accession>X0SKH5</accession>
<comment type="caution">
    <text evidence="1">The sequence shown here is derived from an EMBL/GenBank/DDBJ whole genome shotgun (WGS) entry which is preliminary data.</text>
</comment>
<gene>
    <name evidence="1" type="ORF">S01H1_06487</name>
</gene>
<name>X0SKH5_9ZZZZ</name>
<dbReference type="EMBL" id="BARS01003349">
    <property type="protein sequence ID" value="GAF81494.1"/>
    <property type="molecule type" value="Genomic_DNA"/>
</dbReference>
<sequence length="151" mass="17296">MANRQNWRTPQWLFDALNERFGPFVLDAAASKENALCKRYHDGVRSDGLSNSWMDRTFCNPPFSHAGDWVEKAWGERTAMCRSVLLLPVGCSQAWFHDWVLRSKTAHILYPTKRISFLLPDGTPTKNADRDTMIVTFGYPGPKVSSFEVKR</sequence>
<dbReference type="GO" id="GO:0003677">
    <property type="term" value="F:DNA binding"/>
    <property type="evidence" value="ECO:0007669"/>
    <property type="project" value="InterPro"/>
</dbReference>
<dbReference type="Pfam" id="PF05869">
    <property type="entry name" value="Dam"/>
    <property type="match status" value="1"/>
</dbReference>
<evidence type="ECO:0008006" key="2">
    <source>
        <dbReference type="Google" id="ProtNLM"/>
    </source>
</evidence>
<reference evidence="1" key="1">
    <citation type="journal article" date="2014" name="Front. Microbiol.">
        <title>High frequency of phylogenetically diverse reductive dehalogenase-homologous genes in deep subseafloor sedimentary metagenomes.</title>
        <authorList>
            <person name="Kawai M."/>
            <person name="Futagami T."/>
            <person name="Toyoda A."/>
            <person name="Takaki Y."/>
            <person name="Nishi S."/>
            <person name="Hori S."/>
            <person name="Arai W."/>
            <person name="Tsubouchi T."/>
            <person name="Morono Y."/>
            <person name="Uchiyama I."/>
            <person name="Ito T."/>
            <person name="Fujiyama A."/>
            <person name="Inagaki F."/>
            <person name="Takami H."/>
        </authorList>
    </citation>
    <scope>NUCLEOTIDE SEQUENCE</scope>
    <source>
        <strain evidence="1">Expedition CK06-06</strain>
    </source>
</reference>
<dbReference type="AlphaFoldDB" id="X0SKH5"/>
<evidence type="ECO:0000313" key="1">
    <source>
        <dbReference type="EMBL" id="GAF81494.1"/>
    </source>
</evidence>